<evidence type="ECO:0000313" key="2">
    <source>
        <dbReference type="EMBL" id="PSK89497.1"/>
    </source>
</evidence>
<comment type="caution">
    <text evidence="2">The sequence shown here is derived from an EMBL/GenBank/DDBJ whole genome shotgun (WGS) entry which is preliminary data.</text>
</comment>
<sequence>MKKNTTHLRVVGRGFCTLLAIIALGVNLHAQTSLVKWEDFFFGPPVSATSYLPMNNGKQLTAVGQSSVVITDAGTSTGQILLANGWSMGNYFQINFSSVNYGSLNVSFLLGAFSLGQQNFKTQYATAAAGPFNDFGSAINLGGTQSVYNISLPTACNNQANVYIRFVASTAPSGTGGSYIDNINVTGTAQSAATITTQPSSHAVCENAANTTFSVVANNAISYQWQYRSSSAGVYANVPSNSTYDNETTATLTINNPTTALNGYQYRCVVTGGIAPNATSNDATLTVNAYGTWNGSTNSDWNNANNWNCGQVPSATTNVTINSGGNQPVVNINSATCNNLTINSGATLSFTGTTNVLDIKGTISGSGTLNGSAGKIILSGAAAQTLPSGTYKDLQMNSAAGKTLAGNTSITGVLTLTSGVLSLNGNSLTLANTGTTTGANATSFVATTNNGAMTIQNIGTGGRTGNVTFPLGSSATSYTPLIIANSGTADNFTAIVKDNAYGSYSGNNGSGSPIALNVVNKTWFLSEAVAGGSVVNMQLSWNENNESGGFDRNNCAISHFTGGLWQTVTPGAALGGNPYFISRSGITSFSPFGVGSTGSPLPLDLLSFKGSATAAGNQLNWVTANEQRISRFEIERSEDGSTFKPAGAVVTGNRGDEQAYSYLDAAPTQSPVLFYRLKINETNGRFTYSRTLRIDGASRNNISLSPNPVRNGRLRIDAGINIAAGSRIVVTDLMGRKVIDQPLPAGIDAGNEYTLPVNSLAAGTYILQLNSTRIQFVKE</sequence>
<dbReference type="EMBL" id="PYGD01000011">
    <property type="protein sequence ID" value="PSK89497.1"/>
    <property type="molecule type" value="Genomic_DNA"/>
</dbReference>
<feature type="domain" description="Ig-like" evidence="1">
    <location>
        <begin position="205"/>
        <end position="286"/>
    </location>
</feature>
<evidence type="ECO:0000259" key="1">
    <source>
        <dbReference type="PROSITE" id="PS50835"/>
    </source>
</evidence>
<dbReference type="OrthoDB" id="602836at2"/>
<organism evidence="2 3">
    <name type="scientific">Taibaiella chishuiensis</name>
    <dbReference type="NCBI Taxonomy" id="1434707"/>
    <lineage>
        <taxon>Bacteria</taxon>
        <taxon>Pseudomonadati</taxon>
        <taxon>Bacteroidota</taxon>
        <taxon>Chitinophagia</taxon>
        <taxon>Chitinophagales</taxon>
        <taxon>Chitinophagaceae</taxon>
        <taxon>Taibaiella</taxon>
    </lineage>
</organism>
<dbReference type="NCBIfam" id="TIGR04183">
    <property type="entry name" value="Por_Secre_tail"/>
    <property type="match status" value="1"/>
</dbReference>
<dbReference type="PROSITE" id="PS50835">
    <property type="entry name" value="IG_LIKE"/>
    <property type="match status" value="1"/>
</dbReference>
<dbReference type="InterPro" id="IPR026444">
    <property type="entry name" value="Secre_tail"/>
</dbReference>
<reference evidence="2 3" key="1">
    <citation type="submission" date="2018-03" db="EMBL/GenBank/DDBJ databases">
        <title>Genomic Encyclopedia of Type Strains, Phase III (KMG-III): the genomes of soil and plant-associated and newly described type strains.</title>
        <authorList>
            <person name="Whitman W."/>
        </authorList>
    </citation>
    <scope>NUCLEOTIDE SEQUENCE [LARGE SCALE GENOMIC DNA]</scope>
    <source>
        <strain evidence="2 3">CGMCC 1.12700</strain>
    </source>
</reference>
<dbReference type="RefSeq" id="WP_106524746.1">
    <property type="nucleotide sequence ID" value="NZ_PYGD01000011.1"/>
</dbReference>
<proteinExistence type="predicted"/>
<dbReference type="AlphaFoldDB" id="A0A2P8CX43"/>
<accession>A0A2P8CX43</accession>
<protein>
    <submittedName>
        <fullName evidence="2">Putative secreted protein (Por secretion system target)</fullName>
    </submittedName>
</protein>
<dbReference type="Proteomes" id="UP000240572">
    <property type="component" value="Unassembled WGS sequence"/>
</dbReference>
<keyword evidence="3" id="KW-1185">Reference proteome</keyword>
<dbReference type="InterPro" id="IPR007110">
    <property type="entry name" value="Ig-like_dom"/>
</dbReference>
<evidence type="ECO:0000313" key="3">
    <source>
        <dbReference type="Proteomes" id="UP000240572"/>
    </source>
</evidence>
<name>A0A2P8CX43_9BACT</name>
<gene>
    <name evidence="2" type="ORF">B0I18_11151</name>
</gene>